<keyword evidence="2" id="KW-1133">Transmembrane helix</keyword>
<evidence type="ECO:0000313" key="4">
    <source>
        <dbReference type="EMBL" id="MFC0223035.1"/>
    </source>
</evidence>
<dbReference type="Proteomes" id="UP001589698">
    <property type="component" value="Unassembled WGS sequence"/>
</dbReference>
<feature type="transmembrane region" description="Helical" evidence="2">
    <location>
        <begin position="37"/>
        <end position="56"/>
    </location>
</feature>
<name>A0ABV6E216_9ACTN</name>
<organism evidence="4 5">
    <name type="scientific">Nocardioides zeicaulis</name>
    <dbReference type="NCBI Taxonomy" id="1776857"/>
    <lineage>
        <taxon>Bacteria</taxon>
        <taxon>Bacillati</taxon>
        <taxon>Actinomycetota</taxon>
        <taxon>Actinomycetes</taxon>
        <taxon>Propionibacteriales</taxon>
        <taxon>Nocardioidaceae</taxon>
        <taxon>Nocardioides</taxon>
    </lineage>
</organism>
<feature type="region of interest" description="Disordered" evidence="1">
    <location>
        <begin position="60"/>
        <end position="83"/>
    </location>
</feature>
<keyword evidence="2" id="KW-0472">Membrane</keyword>
<reference evidence="4 5" key="1">
    <citation type="submission" date="2024-09" db="EMBL/GenBank/DDBJ databases">
        <authorList>
            <person name="Sun Q."/>
            <person name="Mori K."/>
        </authorList>
    </citation>
    <scope>NUCLEOTIDE SEQUENCE [LARGE SCALE GENOMIC DNA]</scope>
    <source>
        <strain evidence="4 5">CCM 8654</strain>
    </source>
</reference>
<protein>
    <recommendedName>
        <fullName evidence="6">Peptidoglycan-binding protein</fullName>
    </recommendedName>
</protein>
<evidence type="ECO:0000256" key="1">
    <source>
        <dbReference type="SAM" id="MobiDB-lite"/>
    </source>
</evidence>
<keyword evidence="5" id="KW-1185">Reference proteome</keyword>
<dbReference type="EMBL" id="JBHLXH010000001">
    <property type="protein sequence ID" value="MFC0223035.1"/>
    <property type="molecule type" value="Genomic_DNA"/>
</dbReference>
<keyword evidence="2" id="KW-0812">Transmembrane</keyword>
<feature type="chain" id="PRO_5046319466" description="Peptidoglycan-binding protein" evidence="3">
    <location>
        <begin position="22"/>
        <end position="83"/>
    </location>
</feature>
<dbReference type="RefSeq" id="WP_378518784.1">
    <property type="nucleotide sequence ID" value="NZ_CBCSDI010000039.1"/>
</dbReference>
<keyword evidence="3" id="KW-0732">Signal</keyword>
<evidence type="ECO:0008006" key="6">
    <source>
        <dbReference type="Google" id="ProtNLM"/>
    </source>
</evidence>
<feature type="signal peptide" evidence="3">
    <location>
        <begin position="1"/>
        <end position="21"/>
    </location>
</feature>
<sequence length="83" mass="8315">MRPVSGTMLVVAALLTSPALAGAVMGSVPVDVALVRYLVAAGVSWVLLALAADTFWSPAAPAPVQAPATPSAEDEAEERPASS</sequence>
<gene>
    <name evidence="4" type="ORF">ACFFJG_11115</name>
</gene>
<evidence type="ECO:0000256" key="3">
    <source>
        <dbReference type="SAM" id="SignalP"/>
    </source>
</evidence>
<proteinExistence type="predicted"/>
<evidence type="ECO:0000256" key="2">
    <source>
        <dbReference type="SAM" id="Phobius"/>
    </source>
</evidence>
<feature type="compositionally biased region" description="Low complexity" evidence="1">
    <location>
        <begin position="60"/>
        <end position="71"/>
    </location>
</feature>
<evidence type="ECO:0000313" key="5">
    <source>
        <dbReference type="Proteomes" id="UP001589698"/>
    </source>
</evidence>
<accession>A0ABV6E216</accession>
<comment type="caution">
    <text evidence="4">The sequence shown here is derived from an EMBL/GenBank/DDBJ whole genome shotgun (WGS) entry which is preliminary data.</text>
</comment>